<evidence type="ECO:0000313" key="2">
    <source>
        <dbReference type="EMBL" id="ADX97831.1"/>
    </source>
</evidence>
<dbReference type="HOGENOM" id="CLU_1401148_0_0_14"/>
<evidence type="ECO:0000256" key="1">
    <source>
        <dbReference type="SAM" id="MobiDB-lite"/>
    </source>
</evidence>
<reference evidence="2 3" key="1">
    <citation type="journal article" date="2011" name="J. Bacteriol.">
        <title>Complete genome sequences of two hemotropic Mycoplasmas, Mycoplasma haemofelis strain Ohio2 and Mycoplasma suis strain Illinois.</title>
        <authorList>
            <person name="Messick J.B."/>
            <person name="Santos A.P."/>
            <person name="Guimaraes A.M."/>
        </authorList>
    </citation>
    <scope>NUCLEOTIDE SEQUENCE [LARGE SCALE GENOMIC DNA]</scope>
    <source>
        <strain evidence="2 3">Illinois</strain>
    </source>
</reference>
<feature type="compositionally biased region" description="Polar residues" evidence="1">
    <location>
        <begin position="1"/>
        <end position="10"/>
    </location>
</feature>
<sequence length="194" mass="21322">MKFEENSMNSEILGESFMSMSEFEMMGDDDKKIHSAEAQAMEGGEKIEDTSLDSVVEELKKEDAKESKAKKGKQSKDDKSEIKAAKAAKMQDPAEGPEASGEKPKPLKKNEFAAATAQKMQDDEEQGDDDIVGMEDEEEEEGECCGECSSSFACKLKEISKKIVPAINSIKEKVMKLFAGSKKEKEEGKDNSKA</sequence>
<gene>
    <name evidence="2" type="ordered locus">MSU_0289</name>
</gene>
<accession>F0QQR1</accession>
<dbReference type="KEGG" id="mss:MSU_0289"/>
<feature type="compositionally biased region" description="Low complexity" evidence="1">
    <location>
        <begin position="14"/>
        <end position="24"/>
    </location>
</feature>
<feature type="compositionally biased region" description="Basic and acidic residues" evidence="1">
    <location>
        <begin position="57"/>
        <end position="84"/>
    </location>
</feature>
<evidence type="ECO:0000313" key="3">
    <source>
        <dbReference type="Proteomes" id="UP000007484"/>
    </source>
</evidence>
<dbReference type="AlphaFoldDB" id="F0QQR1"/>
<dbReference type="STRING" id="768700.MSU_0289"/>
<keyword evidence="3" id="KW-1185">Reference proteome</keyword>
<proteinExistence type="predicted"/>
<feature type="compositionally biased region" description="Basic and acidic residues" evidence="1">
    <location>
        <begin position="100"/>
        <end position="111"/>
    </location>
</feature>
<dbReference type="EMBL" id="CP002525">
    <property type="protein sequence ID" value="ADX97831.1"/>
    <property type="molecule type" value="Genomic_DNA"/>
</dbReference>
<feature type="region of interest" description="Disordered" evidence="1">
    <location>
        <begin position="1"/>
        <end position="128"/>
    </location>
</feature>
<protein>
    <submittedName>
        <fullName evidence="2">Uncharacterized protein</fullName>
    </submittedName>
</protein>
<name>F0QQR1_MYCSL</name>
<organism evidence="2 3">
    <name type="scientific">Mycoplasma suis (strain Illinois)</name>
    <dbReference type="NCBI Taxonomy" id="768700"/>
    <lineage>
        <taxon>Bacteria</taxon>
        <taxon>Bacillati</taxon>
        <taxon>Mycoplasmatota</taxon>
        <taxon>Mollicutes</taxon>
        <taxon>Mycoplasmataceae</taxon>
        <taxon>Mycoplasma</taxon>
    </lineage>
</organism>
<dbReference type="Proteomes" id="UP000007484">
    <property type="component" value="Chromosome"/>
</dbReference>